<accession>A0ABW4R191</accession>
<dbReference type="InterPro" id="IPR032710">
    <property type="entry name" value="NTF2-like_dom_sf"/>
</dbReference>
<keyword evidence="3" id="KW-1185">Reference proteome</keyword>
<gene>
    <name evidence="2" type="ORF">ACFSDX_22095</name>
</gene>
<feature type="region of interest" description="Disordered" evidence="1">
    <location>
        <begin position="130"/>
        <end position="179"/>
    </location>
</feature>
<name>A0ABW4R191_9BACT</name>
<dbReference type="SUPFAM" id="SSF46565">
    <property type="entry name" value="Chaperone J-domain"/>
    <property type="match status" value="1"/>
</dbReference>
<feature type="compositionally biased region" description="Basic and acidic residues" evidence="1">
    <location>
        <begin position="155"/>
        <end position="175"/>
    </location>
</feature>
<dbReference type="EMBL" id="JBHUFD010000018">
    <property type="protein sequence ID" value="MFD1875141.1"/>
    <property type="molecule type" value="Genomic_DNA"/>
</dbReference>
<dbReference type="Gene3D" id="1.10.287.110">
    <property type="entry name" value="DnaJ domain"/>
    <property type="match status" value="1"/>
</dbReference>
<protein>
    <recommendedName>
        <fullName evidence="4">J domain-containing protein</fullName>
    </recommendedName>
</protein>
<evidence type="ECO:0000313" key="3">
    <source>
        <dbReference type="Proteomes" id="UP001597197"/>
    </source>
</evidence>
<proteinExistence type="predicted"/>
<comment type="caution">
    <text evidence="2">The sequence shown here is derived from an EMBL/GenBank/DDBJ whole genome shotgun (WGS) entry which is preliminary data.</text>
</comment>
<organism evidence="2 3">
    <name type="scientific">Hymenobacter bucti</name>
    <dbReference type="NCBI Taxonomy" id="1844114"/>
    <lineage>
        <taxon>Bacteria</taxon>
        <taxon>Pseudomonadati</taxon>
        <taxon>Bacteroidota</taxon>
        <taxon>Cytophagia</taxon>
        <taxon>Cytophagales</taxon>
        <taxon>Hymenobacteraceae</taxon>
        <taxon>Hymenobacter</taxon>
    </lineage>
</organism>
<evidence type="ECO:0008006" key="4">
    <source>
        <dbReference type="Google" id="ProtNLM"/>
    </source>
</evidence>
<dbReference type="Proteomes" id="UP001597197">
    <property type="component" value="Unassembled WGS sequence"/>
</dbReference>
<evidence type="ECO:0000313" key="2">
    <source>
        <dbReference type="EMBL" id="MFD1875141.1"/>
    </source>
</evidence>
<feature type="region of interest" description="Disordered" evidence="1">
    <location>
        <begin position="270"/>
        <end position="291"/>
    </location>
</feature>
<dbReference type="RefSeq" id="WP_382317550.1">
    <property type="nucleotide sequence ID" value="NZ_JBHUFD010000018.1"/>
</dbReference>
<reference evidence="3" key="1">
    <citation type="journal article" date="2019" name="Int. J. Syst. Evol. Microbiol.">
        <title>The Global Catalogue of Microorganisms (GCM) 10K type strain sequencing project: providing services to taxonomists for standard genome sequencing and annotation.</title>
        <authorList>
            <consortium name="The Broad Institute Genomics Platform"/>
            <consortium name="The Broad Institute Genome Sequencing Center for Infectious Disease"/>
            <person name="Wu L."/>
            <person name="Ma J."/>
        </authorList>
    </citation>
    <scope>NUCLEOTIDE SEQUENCE [LARGE SCALE GENOMIC DNA]</scope>
    <source>
        <strain evidence="3">CGMCC 1.15795</strain>
    </source>
</reference>
<dbReference type="InterPro" id="IPR036869">
    <property type="entry name" value="J_dom_sf"/>
</dbReference>
<evidence type="ECO:0000256" key="1">
    <source>
        <dbReference type="SAM" id="MobiDB-lite"/>
    </source>
</evidence>
<feature type="region of interest" description="Disordered" evidence="1">
    <location>
        <begin position="1"/>
        <end position="28"/>
    </location>
</feature>
<dbReference type="SUPFAM" id="SSF54427">
    <property type="entry name" value="NTF2-like"/>
    <property type="match status" value="1"/>
</dbReference>
<sequence>MADASFPLRRPLPERQPADEPATSPAQQAFRQAIRAVETLREQLHALRTAQAATRQAYWRQVGPLAADTVAARRTLYQPLEAALLGGYLSRAEEQQVTELLLHNAQSLQERFGEDESAIVARYAPASGPAEFAPPAARPPAEPEAPLHEQAAATARERRQQRAQAAREAKARAADTEGQALLQNTKAAYRQLARLHHPDRAAQADAATQQTQTELMQRITAAYAAGDLAALLALLAEAPVTTPPTAETEALLRQYTQALARQQAQLSQQLAAAQRPEADAPWSGTEKQQRTRLREIKRSLRAETEYLGYLVPQLSEPATLRGLLRELASLGQRTL</sequence>